<evidence type="ECO:0000313" key="2">
    <source>
        <dbReference type="Proteomes" id="UP000642070"/>
    </source>
</evidence>
<evidence type="ECO:0000313" key="1">
    <source>
        <dbReference type="EMBL" id="GGM60754.1"/>
    </source>
</evidence>
<reference evidence="1" key="1">
    <citation type="journal article" date="2014" name="Int. J. Syst. Evol. Microbiol.">
        <title>Complete genome sequence of Corynebacterium casei LMG S-19264T (=DSM 44701T), isolated from a smear-ripened cheese.</title>
        <authorList>
            <consortium name="US DOE Joint Genome Institute (JGI-PGF)"/>
            <person name="Walter F."/>
            <person name="Albersmeier A."/>
            <person name="Kalinowski J."/>
            <person name="Ruckert C."/>
        </authorList>
    </citation>
    <scope>NUCLEOTIDE SEQUENCE</scope>
    <source>
        <strain evidence="1">JCM 19831</strain>
    </source>
</reference>
<comment type="caution">
    <text evidence="1">The sequence shown here is derived from an EMBL/GenBank/DDBJ whole genome shotgun (WGS) entry which is preliminary data.</text>
</comment>
<accession>A0A917X3F9</accession>
<organism evidence="1 2">
    <name type="scientific">Dactylosporangium sucinum</name>
    <dbReference type="NCBI Taxonomy" id="1424081"/>
    <lineage>
        <taxon>Bacteria</taxon>
        <taxon>Bacillati</taxon>
        <taxon>Actinomycetota</taxon>
        <taxon>Actinomycetes</taxon>
        <taxon>Micromonosporales</taxon>
        <taxon>Micromonosporaceae</taxon>
        <taxon>Dactylosporangium</taxon>
    </lineage>
</organism>
<protein>
    <submittedName>
        <fullName evidence="1">Uncharacterized protein</fullName>
    </submittedName>
</protein>
<dbReference type="EMBL" id="BMPI01000044">
    <property type="protein sequence ID" value="GGM60754.1"/>
    <property type="molecule type" value="Genomic_DNA"/>
</dbReference>
<name>A0A917X3F9_9ACTN</name>
<proteinExistence type="predicted"/>
<reference evidence="1" key="2">
    <citation type="submission" date="2020-09" db="EMBL/GenBank/DDBJ databases">
        <authorList>
            <person name="Sun Q."/>
            <person name="Ohkuma M."/>
        </authorList>
    </citation>
    <scope>NUCLEOTIDE SEQUENCE</scope>
    <source>
        <strain evidence="1">JCM 19831</strain>
    </source>
</reference>
<gene>
    <name evidence="1" type="ORF">GCM10007977_072840</name>
</gene>
<keyword evidence="2" id="KW-1185">Reference proteome</keyword>
<dbReference type="AlphaFoldDB" id="A0A917X3F9"/>
<sequence>MTAGWLRALLTRGEWRPSTDERSAANYLLAHLSWSPEDDSLAARQRFAAQAVATIRGLVQQSGPSFYRSEPASLYSVLGALIAQMSPLQLPLDRAAGSDLEAWMLSEVPDLRIRLSNAEVSVSELRDLLNATIAA</sequence>
<dbReference type="Proteomes" id="UP000642070">
    <property type="component" value="Unassembled WGS sequence"/>
</dbReference>